<organism evidence="12 13">
    <name type="scientific">Rhodovulum steppense</name>
    <dbReference type="NCBI Taxonomy" id="540251"/>
    <lineage>
        <taxon>Bacteria</taxon>
        <taxon>Pseudomonadati</taxon>
        <taxon>Pseudomonadota</taxon>
        <taxon>Alphaproteobacteria</taxon>
        <taxon>Rhodobacterales</taxon>
        <taxon>Paracoccaceae</taxon>
        <taxon>Rhodovulum</taxon>
    </lineage>
</organism>
<evidence type="ECO:0000256" key="5">
    <source>
        <dbReference type="ARBA" id="ARBA00022679"/>
    </source>
</evidence>
<evidence type="ECO:0000256" key="2">
    <source>
        <dbReference type="ARBA" id="ARBA00004713"/>
    </source>
</evidence>
<evidence type="ECO:0000313" key="13">
    <source>
        <dbReference type="Proteomes" id="UP000295277"/>
    </source>
</evidence>
<keyword evidence="5 10" id="KW-0808">Transferase</keyword>
<dbReference type="RefSeq" id="WP_132693134.1">
    <property type="nucleotide sequence ID" value="NZ_SLVM01000001.1"/>
</dbReference>
<accession>A0A4R1Z379</accession>
<keyword evidence="10" id="KW-0472">Membrane</keyword>
<feature type="domain" description="3-deoxy-D-manno-octulosonic-acid transferase N-terminal" evidence="11">
    <location>
        <begin position="28"/>
        <end position="201"/>
    </location>
</feature>
<comment type="similarity">
    <text evidence="10">Belongs to the glycosyltransferase group 1 family.</text>
</comment>
<evidence type="ECO:0000256" key="3">
    <source>
        <dbReference type="ARBA" id="ARBA00012621"/>
    </source>
</evidence>
<feature type="site" description="Transition state stabilizer" evidence="9">
    <location>
        <position position="123"/>
    </location>
</feature>
<dbReference type="GO" id="GO:0009245">
    <property type="term" value="P:lipid A biosynthetic process"/>
    <property type="evidence" value="ECO:0007669"/>
    <property type="project" value="TreeGrafter"/>
</dbReference>
<dbReference type="GO" id="GO:0043842">
    <property type="term" value="F:Kdo transferase activity"/>
    <property type="evidence" value="ECO:0007669"/>
    <property type="project" value="UniProtKB-EC"/>
</dbReference>
<dbReference type="EC" id="2.4.99.12" evidence="3 10"/>
<evidence type="ECO:0000256" key="9">
    <source>
        <dbReference type="PIRSR" id="PIRSR639901-2"/>
    </source>
</evidence>
<comment type="pathway">
    <text evidence="2 10">Bacterial outer membrane biogenesis; LPS core biosynthesis.</text>
</comment>
<evidence type="ECO:0000259" key="11">
    <source>
        <dbReference type="Pfam" id="PF04413"/>
    </source>
</evidence>
<dbReference type="Proteomes" id="UP000295277">
    <property type="component" value="Unassembled WGS sequence"/>
</dbReference>
<name>A0A4R1Z379_9RHOB</name>
<dbReference type="GO" id="GO:0009244">
    <property type="term" value="P:lipopolysaccharide core region biosynthetic process"/>
    <property type="evidence" value="ECO:0007669"/>
    <property type="project" value="UniProtKB-UniRule"/>
</dbReference>
<feature type="active site" description="Proton acceptor" evidence="8">
    <location>
        <position position="53"/>
    </location>
</feature>
<feature type="site" description="Transition state stabilizer" evidence="9">
    <location>
        <position position="201"/>
    </location>
</feature>
<protein>
    <recommendedName>
        <fullName evidence="4 10">3-deoxy-D-manno-octulosonic acid transferase</fullName>
        <shortName evidence="10">Kdo transferase</shortName>
        <ecNumber evidence="3 10">2.4.99.12</ecNumber>
    </recommendedName>
    <alternativeName>
        <fullName evidence="6 10">Lipid IV(A) 3-deoxy-D-manno-octulosonic acid transferase</fullName>
    </alternativeName>
</protein>
<dbReference type="AlphaFoldDB" id="A0A4R1Z379"/>
<reference evidence="12 13" key="1">
    <citation type="submission" date="2019-03" db="EMBL/GenBank/DDBJ databases">
        <title>Genomic Encyclopedia of Type Strains, Phase IV (KMG-IV): sequencing the most valuable type-strain genomes for metagenomic binning, comparative biology and taxonomic classification.</title>
        <authorList>
            <person name="Goeker M."/>
        </authorList>
    </citation>
    <scope>NUCLEOTIDE SEQUENCE [LARGE SCALE GENOMIC DNA]</scope>
    <source>
        <strain evidence="12 13">DSM 21153</strain>
    </source>
</reference>
<dbReference type="Pfam" id="PF04413">
    <property type="entry name" value="Glycos_transf_N"/>
    <property type="match status" value="1"/>
</dbReference>
<evidence type="ECO:0000256" key="4">
    <source>
        <dbReference type="ARBA" id="ARBA00019077"/>
    </source>
</evidence>
<proteinExistence type="inferred from homology"/>
<dbReference type="InterPro" id="IPR038107">
    <property type="entry name" value="Glycos_transf_N_sf"/>
</dbReference>
<dbReference type="GO" id="GO:0005886">
    <property type="term" value="C:plasma membrane"/>
    <property type="evidence" value="ECO:0007669"/>
    <property type="project" value="UniProtKB-SubCell"/>
</dbReference>
<keyword evidence="10" id="KW-0448">Lipopolysaccharide biosynthesis</keyword>
<dbReference type="Gene3D" id="3.40.50.2000">
    <property type="entry name" value="Glycogen Phosphorylase B"/>
    <property type="match status" value="1"/>
</dbReference>
<evidence type="ECO:0000256" key="8">
    <source>
        <dbReference type="PIRSR" id="PIRSR639901-1"/>
    </source>
</evidence>
<evidence type="ECO:0000256" key="7">
    <source>
        <dbReference type="ARBA" id="ARBA00049183"/>
    </source>
</evidence>
<dbReference type="EMBL" id="SLVM01000001">
    <property type="protein sequence ID" value="TCM88127.1"/>
    <property type="molecule type" value="Genomic_DNA"/>
</dbReference>
<dbReference type="UniPathway" id="UPA00958"/>
<evidence type="ECO:0000256" key="10">
    <source>
        <dbReference type="RuleBase" id="RU365103"/>
    </source>
</evidence>
<evidence type="ECO:0000256" key="1">
    <source>
        <dbReference type="ARBA" id="ARBA00003394"/>
    </source>
</evidence>
<comment type="caution">
    <text evidence="12">The sequence shown here is derived from an EMBL/GenBank/DDBJ whole genome shotgun (WGS) entry which is preliminary data.</text>
</comment>
<sequence>MLSYRLLLSLAAPVFALRLIRDGRLAAERLGGGAGAARGAGPVIWLHGASNGELASARGLVDRLLDRRPGARLVVTCNSATGRALVRGWGLDRVAVRLAPLDYRWALGRFLSRWQPAALMLIESELWPNRLAAMAARGRPVLVVGARMSARSAARWGRLPGLVGAMLARVCYLSAQDAGSGARFVALGLDPARLGPVVDLKSGGAAPAPPDPEALARLAPLFPRGDTLLAASTHEGEERAVLAAFAAARATRPGLRLILAPRHPRRSPEIAAEIARTGLPFATRSRGEAPGPDMPVYLADTMGEMGLWYALAGIGFIGGSLVDRGGHTPWEPAAQGTAILHGPHVANFARVYAALDAAGAARRVTGPDELARALAGLDGPAQAAMAARASDIAARLSADGAGLDPLLDALIRLIDTPNGDPDHG</sequence>
<comment type="catalytic activity">
    <reaction evidence="7 10">
        <text>lipid IVA (E. coli) + CMP-3-deoxy-beta-D-manno-octulosonate = alpha-Kdo-(2-&gt;6)-lipid IVA (E. coli) + CMP + H(+)</text>
        <dbReference type="Rhea" id="RHEA:28066"/>
        <dbReference type="ChEBI" id="CHEBI:15378"/>
        <dbReference type="ChEBI" id="CHEBI:58603"/>
        <dbReference type="ChEBI" id="CHEBI:60364"/>
        <dbReference type="ChEBI" id="CHEBI:60377"/>
        <dbReference type="ChEBI" id="CHEBI:85987"/>
        <dbReference type="EC" id="2.4.99.12"/>
    </reaction>
</comment>
<comment type="function">
    <text evidence="1 10">Involved in lipopolysaccharide (LPS) biosynthesis. Catalyzes the transfer of 3-deoxy-D-manno-octulosonate (Kdo) residue(s) from CMP-Kdo to lipid IV(A), the tetraacyldisaccharide-1,4'-bisphosphate precursor of lipid A.</text>
</comment>
<dbReference type="OrthoDB" id="9789797at2"/>
<keyword evidence="10" id="KW-1003">Cell membrane</keyword>
<keyword evidence="13" id="KW-1185">Reference proteome</keyword>
<dbReference type="PANTHER" id="PTHR42755">
    <property type="entry name" value="3-DEOXY-MANNO-OCTULOSONATE CYTIDYLYLTRANSFERASE"/>
    <property type="match status" value="1"/>
</dbReference>
<dbReference type="Gene3D" id="3.40.50.11720">
    <property type="entry name" value="3-Deoxy-D-manno-octulosonic-acid transferase, N-terminal domain"/>
    <property type="match status" value="1"/>
</dbReference>
<evidence type="ECO:0000256" key="6">
    <source>
        <dbReference type="ARBA" id="ARBA00031445"/>
    </source>
</evidence>
<dbReference type="PANTHER" id="PTHR42755:SF1">
    <property type="entry name" value="3-DEOXY-D-MANNO-OCTULOSONIC ACID TRANSFERASE, MITOCHONDRIAL-RELATED"/>
    <property type="match status" value="1"/>
</dbReference>
<comment type="subcellular location">
    <subcellularLocation>
        <location evidence="10">Cell membrane</location>
    </subcellularLocation>
</comment>
<evidence type="ECO:0000313" key="12">
    <source>
        <dbReference type="EMBL" id="TCM88127.1"/>
    </source>
</evidence>
<dbReference type="InterPro" id="IPR039901">
    <property type="entry name" value="Kdotransferase"/>
</dbReference>
<dbReference type="InterPro" id="IPR007507">
    <property type="entry name" value="Glycos_transf_N"/>
</dbReference>
<gene>
    <name evidence="12" type="ORF">EV216_101138</name>
</gene>